<gene>
    <name evidence="2" type="ORF">GCM10011573_23580</name>
</gene>
<feature type="transmembrane region" description="Helical" evidence="1">
    <location>
        <begin position="12"/>
        <end position="33"/>
    </location>
</feature>
<proteinExistence type="predicted"/>
<comment type="caution">
    <text evidence="2">The sequence shown here is derived from an EMBL/GenBank/DDBJ whole genome shotgun (WGS) entry which is preliminary data.</text>
</comment>
<name>A0ABQ1P9X6_9ENTE</name>
<evidence type="ECO:0000313" key="3">
    <source>
        <dbReference type="Proteomes" id="UP000630615"/>
    </source>
</evidence>
<keyword evidence="1" id="KW-0472">Membrane</keyword>
<dbReference type="Proteomes" id="UP000630615">
    <property type="component" value="Unassembled WGS sequence"/>
</dbReference>
<keyword evidence="1" id="KW-1133">Transmembrane helix</keyword>
<feature type="transmembrane region" description="Helical" evidence="1">
    <location>
        <begin position="39"/>
        <end position="59"/>
    </location>
</feature>
<reference evidence="3" key="1">
    <citation type="journal article" date="2019" name="Int. J. Syst. Evol. Microbiol.">
        <title>The Global Catalogue of Microorganisms (GCM) 10K type strain sequencing project: providing services to taxonomists for standard genome sequencing and annotation.</title>
        <authorList>
            <consortium name="The Broad Institute Genomics Platform"/>
            <consortium name="The Broad Institute Genome Sequencing Center for Infectious Disease"/>
            <person name="Wu L."/>
            <person name="Ma J."/>
        </authorList>
    </citation>
    <scope>NUCLEOTIDE SEQUENCE [LARGE SCALE GENOMIC DNA]</scope>
    <source>
        <strain evidence="3">CGMCC 1.15942</strain>
    </source>
</reference>
<evidence type="ECO:0000256" key="1">
    <source>
        <dbReference type="SAM" id="Phobius"/>
    </source>
</evidence>
<dbReference type="EMBL" id="BMKI01000005">
    <property type="protein sequence ID" value="GGC93237.1"/>
    <property type="molecule type" value="Genomic_DNA"/>
</dbReference>
<sequence length="70" mass="7672">MIEKNWLPKKVLKLRLLPLCAGSIGMILLAVIIGIISGFPIFVVGTVTILCGSLISWRYRTFGAGLLEKK</sequence>
<protein>
    <submittedName>
        <fullName evidence="2">Uncharacterized protein</fullName>
    </submittedName>
</protein>
<keyword evidence="3" id="KW-1185">Reference proteome</keyword>
<organism evidence="2 3">
    <name type="scientific">Enterococcus wangshanyuanii</name>
    <dbReference type="NCBI Taxonomy" id="2005703"/>
    <lineage>
        <taxon>Bacteria</taxon>
        <taxon>Bacillati</taxon>
        <taxon>Bacillota</taxon>
        <taxon>Bacilli</taxon>
        <taxon>Lactobacillales</taxon>
        <taxon>Enterococcaceae</taxon>
        <taxon>Enterococcus</taxon>
    </lineage>
</organism>
<evidence type="ECO:0000313" key="2">
    <source>
        <dbReference type="EMBL" id="GGC93237.1"/>
    </source>
</evidence>
<accession>A0ABQ1P9X6</accession>
<keyword evidence="1" id="KW-0812">Transmembrane</keyword>